<comment type="caution">
    <text evidence="10">The sequence shown here is derived from an EMBL/GenBank/DDBJ whole genome shotgun (WGS) entry which is preliminary data.</text>
</comment>
<reference evidence="10 11" key="1">
    <citation type="journal article" date="2017" name="Antonie Van Leeuwenhoek">
        <title>Phylogenomic resolution of the bacterial genus Pantoea and its relationship with Erwinia and Tatumella.</title>
        <authorList>
            <person name="Palmer M."/>
            <person name="Steenkamp E.T."/>
            <person name="Coetzee M.P."/>
            <person name="Chan W.Y."/>
            <person name="van Zyl E."/>
            <person name="De Maayer P."/>
            <person name="Coutinho T.A."/>
            <person name="Blom J."/>
            <person name="Smits T.H."/>
            <person name="Duffy B."/>
            <person name="Venter S.N."/>
        </authorList>
    </citation>
    <scope>NUCLEOTIDE SEQUENCE [LARGE SCALE GENOMIC DNA]</scope>
    <source>
        <strain evidence="10 11">LMG 2657</strain>
    </source>
</reference>
<evidence type="ECO:0000256" key="1">
    <source>
        <dbReference type="ARBA" id="ARBA00004219"/>
    </source>
</evidence>
<feature type="domain" description="Filamentous haemagglutinin FhaB/tRNA nuclease CdiA-like TPS" evidence="9">
    <location>
        <begin position="48"/>
        <end position="170"/>
    </location>
</feature>
<evidence type="ECO:0000259" key="9">
    <source>
        <dbReference type="SMART" id="SM00912"/>
    </source>
</evidence>
<sequence>MDDRQPVSRSRRALSYLVCYLIAVQPMLPAAAAAITPVTPGTQMDAAGNGVPVVNIATPNQAGVSHNQYQQYNVGSEGLILNNATGQLTQTQLGGLIQNNPNLTAGHEAQAIINEVTGASRSQLQGYTEVAGKAASVMVANPYGITCNGCGFINTPNVTLTTGKPQLDASGNLAALEVTQGSVTIEGQGLDGSRADAVSIVARATQINAGIYAKDLSVTAGANRVGADGSVTAIAGTGPAPSVAVDTGALGGMYANRIHLVSSEQGVGVNLGNLNASVGDMQIDASGKLTLANASSAGKLSASGQSIALQGTQQSGGDLSLSSQGQLAVQDSQLSSGGNMTLAAGQLTSGTRARVTGAGNISATAGNNGQWQGSLTAEKDLQLNAGDLTNNGLFAASGNANLTTQHLTNTGMFQAQTQTVQATALDNSGTLLATGALQIQSGTLNNSGTLQAQSQAVQTTTLDNSGDMLAGGAQDIRTGTLHNSGTLQAQTQTANATTLDNSGKMLATGTQDIRAGSLHNSGTLQAQTQTANATTLDNSGTLLSNGAQHILSDTLTNTGTLQAQTQTTQATTLNNSGKMQAAGTQQIQAGTLDNNGTLGADGALQLTADQTLTQGTNGVIAARGALGINAGQATLAGTISGQQNSQFSFGSLSTTDDFSLASAGDLSLTADSAQLGGLISGDGALTGRFGQLTTAAGSQLQSGTDADLRATGSTLLNGNLRAGQNLHLVSGSLSSGSGAQTYATGNAQVSAGNNGVWNGSLTAGGNLGLDASGFTSNGQLAAAGDTQLTAQQLTNSGLIQAQGTQTLNADALSNSGKMQSGGAQHITTRTLDNQGLVGSQQGLGLQIADQLTQGEAGSLFAGDRLSIDGGKASVSGALTGKNGLTLNTDTLQAGQDSQITSLGDIQLSAAQQTLNGQLSAGGNADLKATDFTVGSQGSVHSDQALSLAAAHTATLAGALEGQTLNASGNALQVTGSGALSSTGDMQLTASQLQLDGTTSAGNNLTLSADVLNAAQGGKTSAQNDVQATVTNNGQWSGSLIAGRDLNFTSGNFSNNGTLAANRNGQFSFATLTNNGLLQSLGTQQLTGDVFSNNGTAQSGADQTLTLNQLSNQGLTGTSGNLALNVRDSVTTGDASTLLADGRLTLQTAQAELGGSLSGTQGADINATSLTSRAGSVQSSSGDVSVSAASASLNGFLSADGSMALDAQQLTTGGASQTQGKTRLGITAAGTADLGGRLVTPGTLTLQAGTLTSAAALGADKVDIHAGELTNSGAITADDGLHIQADTLQQQGSLMAQNQMNLEGQTLVNQGTISTRDLGISASNSLTNQQTGVIAASGNAQLTTPEVINNGTLATQILGVTAGNITNNGLLQGTGSATFSADTLSNGAPGQLLSAGTLDVHAGNTQNLGRLQAGQLNLSGNSLTNGGTLLGTAGLNAQVQGVLSNTGSLLSSGDITTGAATLDNSGKLLSEKTGTVNVTHLSNQGQIQGNTLALNGTDAKNSGNLIGLQALTAQLQQDLTNATSGSMLTRGALNVTAGNVTSNGSWQADSTTLHAGQLDLNGTIQTTTLADLSLSGALNTQAQGSIVSSGLAVLQAASLNNQGNWAADNLRLQGDTLISSGKVTGVSALTATLSGQLQNQQGGALLSGGTGTLTATGITNSGTVQAENLTLNAGSLTNAGQMQGQQNLTGTLQGAVSNLNGGTLRSQGNLSLGAQSLLNQGQVQGDGVSQLTFSGNLNNQGTLLTGDRLTLAAPVLTNSGVLQAQGLTLTGSSLNNSGTLTGQGDSTLNVDQASNQGQLQGDRLHLTANALHNSGTLFGSQLLALDLGNTDNQAGGNLFSAGDLTLNTPELNQSGSLLALGNMTLQLASGFTQTGTLAAGQTLSLSTLGDLNVLGTLQGNGIQLSASGNMVNNGQLQGGNGTVGVDAASITLNDSGSVQSGGDIRLTSQGQLSNYGFVGAAGNVLMSAPGQLYNNALLYAGNNMQLLADQLHNDRGDILAGNSLWMQKDAAGNASTEVVNNSGNIETTNGDITINTGHLLNQRDGLEASGTTEAADSPAAGSPVKIKLYNADFAPGELEAYSVTTHEGSDGKNNGVNVTRNYVKPVDSGLEKRYLVGTSTVTVTASGGAGRIAASHNLSVAADTLDNLAGNLLAGQDISLSGSELNNQSWQPSVQQEYLTYSFDTQQGSKVYQGTAYNASFDYYLTGTPEYETTTTGEGYRAVIQAGGAVNASFSNNISNTTTTANAGGLTHTLSAPTLNGTTALQPVSGTQSQQLAADNNLVVGSVQWNSSVSNALQQIGNQGAALTAYPLPTGNNGLFVASQDPSSPYLITTNPQLGSVGKTDPSLFNALNDYLAKPATAVSTLEQKSTPAGTGLTLDSSAETAQVTTPVLQNINPSVQVTAPVVPVGTPGTTPRTETAAVYTDPAQFLGSSYLLNRLNLAPDTDYKFLGDAAFDTRYVSNAVLSQTGQRYVGGTGSDLAQMQYLLDNAAEQQQGLGLQFGVSLTPDQVAGLTKSIVWWEKTTVNGQTVLVPKLYLSPDDTTVADGSVIAGNTVNLEAGHIVNSGSTLQAQTQLAAKSRTSLDNLSAGLISSGGSLQLSALGDINNIGSSIAGQTVALASVSGDINNVTQAQQWTAAPVSSGKTSQLTFSQTQTGDVASISASKGLSISAGNDINNTGAKLTAGSDLQLVALNDLNISGNALSTSKTTKNGSTQNSDSQASEVSAGSDLAAYAGHDLTVAGSAIAAQGDASLTAGNDLSLSTMDKSSHQTSGSDKTDNNNATRTVVSSGADLSLSAGRDLNSQAAQLSATGDASLSAGRDVNLNAQQTSTYSENHGHQSVSIRQDVAQEGTELASGGSTRIAAGRDITTRAAQVNATGDLALNAGHDVNITTATESDYSYDEATKTKKSLFSKKTTHTIAEDSSTTEKASQLSGDQVSIVAGNDLTVKGSSVVGESDTGLKAGHDLSITAATEEQSSYRLSETKKSGMFSGGGLGVTFGSASSRQQLKQDGTTQSQSASAVGSTGGNVTLVAGNDAHVAGSDVIAKQNVTLVGGSVTIDPGNDTLTRHQSYEQKQSGLTLQISSPITDALLTLGSQAKEASEAGNDRLKALDAVKMLETGWALGKGATQSATALAKGDLKDAGITISLSVGASKSQSSSDYSSNTVSGSSLSGGGDVSVIATGANGSSGDLNMAGSGITGSNVTLAAAHDLNLIAASNNTDQKSSNSSSGWSVGGHISYGQKIGIGVQASGYVASGSENGNSTEYVNSRVNASDTLALSSGNDTLLAGAQALGNRIVADTGNNLTITSLQDIDNYQSKQQSASGGFSVTFGTPSGSVGVSASTSKINSEYASVGDQSGLFAGNGGYDIFTGNHTQLNGAVIASTADAANNTFSTGTLGWDSIGNHAEYHASSASFGFSGSFDSRQKPGEQSTASALPALVNMSGSASGTTRSAVADGTITVRDTQNQTQDVAGLSRDTDSANGHIDKIFDKEKVENQMAFAQGVQELAGKVAGDVSAYKLDAAEKEVSDRLLKENPNDATLSQAELHDKVLADPAYKAVAADWGTGGTYSMVASAVAGALGGLSAGNLGAAASGAMAPYIANEIKQKTTTYYADGTKDVNVVANTMAHAVAGAVLAQLAGNSAAAGAAGAASGELIANAIVKSMYPNTDAKDLTESQKQTVSALSQIAAGLAGGMASDSALGAGTGAVAGKNAVENNALCSTVTCLSNPLDMSKPVMGGAGMAAAGAGAAAGAAIADALNGDKDGESAPNVGANLSDEEKAELGGSGSGTPGGWGPEDEENGRSNDAQTSGKDKDTQIWTETKKDDPVSNAYGHWDKHKVEFPELQNAKQYVDATHDFVNNPPEGTLSKVRPNGDTVFYNPKTNTFAVKTADGVPKTMFRPDPAEHGFKTNMDYFNAQ</sequence>
<dbReference type="NCBIfam" id="TIGR01901">
    <property type="entry name" value="adhes_NPXG"/>
    <property type="match status" value="1"/>
</dbReference>
<organism evidence="10 11">
    <name type="scientific">Pantoea cypripedii</name>
    <name type="common">Pectobacterium cypripedii</name>
    <name type="synonym">Erwinia cypripedii</name>
    <dbReference type="NCBI Taxonomy" id="55209"/>
    <lineage>
        <taxon>Bacteria</taxon>
        <taxon>Pseudomonadati</taxon>
        <taxon>Pseudomonadota</taxon>
        <taxon>Gammaproteobacteria</taxon>
        <taxon>Enterobacterales</taxon>
        <taxon>Erwiniaceae</taxon>
        <taxon>Pantoea</taxon>
    </lineage>
</organism>
<comment type="similarity">
    <text evidence="6">In the N-terminal section; belongs to the CdiA toxin family.</text>
</comment>
<evidence type="ECO:0000256" key="6">
    <source>
        <dbReference type="ARBA" id="ARBA00024043"/>
    </source>
</evidence>
<proteinExistence type="inferred from homology"/>
<evidence type="ECO:0000313" key="10">
    <source>
        <dbReference type="EMBL" id="ORM90226.1"/>
    </source>
</evidence>
<keyword evidence="2" id="KW-0800">Toxin</keyword>
<protein>
    <submittedName>
        <fullName evidence="10">Filamentous hemagglutinin</fullName>
    </submittedName>
</protein>
<comment type="subcellular location">
    <subcellularLocation>
        <location evidence="1">Target cell</location>
        <location evidence="1">Target cell cytoplasm</location>
    </subcellularLocation>
</comment>
<feature type="region of interest" description="Disordered" evidence="7">
    <location>
        <begin position="2704"/>
        <end position="2723"/>
    </location>
</feature>
<dbReference type="FunFam" id="2.160.20.10:FF:000048">
    <property type="entry name" value="tRNA nuclease CdiA"/>
    <property type="match status" value="1"/>
</dbReference>
<dbReference type="EMBL" id="MLJI01000002">
    <property type="protein sequence ID" value="ORM90226.1"/>
    <property type="molecule type" value="Genomic_DNA"/>
</dbReference>
<keyword evidence="4" id="KW-1266">Target cell cytoplasm</keyword>
<dbReference type="SUPFAM" id="SSF51126">
    <property type="entry name" value="Pectin lyase-like"/>
    <property type="match status" value="1"/>
</dbReference>
<evidence type="ECO:0000256" key="7">
    <source>
        <dbReference type="SAM" id="MobiDB-lite"/>
    </source>
</evidence>
<dbReference type="Pfam" id="PF05860">
    <property type="entry name" value="TPS"/>
    <property type="match status" value="1"/>
</dbReference>
<dbReference type="Pfam" id="PF04829">
    <property type="entry name" value="PT-VENN"/>
    <property type="match status" value="1"/>
</dbReference>
<dbReference type="RefSeq" id="WP_158087459.1">
    <property type="nucleotide sequence ID" value="NZ_JAGGMY010000002.1"/>
</dbReference>
<evidence type="ECO:0000256" key="5">
    <source>
        <dbReference type="ARBA" id="ARBA00023026"/>
    </source>
</evidence>
<feature type="chain" id="PRO_5012191210" evidence="8">
    <location>
        <begin position="33"/>
        <end position="3919"/>
    </location>
</feature>
<dbReference type="InterPro" id="IPR011050">
    <property type="entry name" value="Pectin_lyase_fold/virulence"/>
</dbReference>
<dbReference type="NCBIfam" id="TIGR01731">
    <property type="entry name" value="fil_hemag_20aa"/>
    <property type="match status" value="30"/>
</dbReference>
<name>A0A1X1EMW1_PANCY</name>
<evidence type="ECO:0000256" key="3">
    <source>
        <dbReference type="ARBA" id="ARBA00022729"/>
    </source>
</evidence>
<feature type="signal peptide" evidence="8">
    <location>
        <begin position="1"/>
        <end position="32"/>
    </location>
</feature>
<dbReference type="STRING" id="55209.HA50_27215"/>
<evidence type="ECO:0000256" key="8">
    <source>
        <dbReference type="SAM" id="SignalP"/>
    </source>
</evidence>
<evidence type="ECO:0000256" key="2">
    <source>
        <dbReference type="ARBA" id="ARBA00022656"/>
    </source>
</evidence>
<dbReference type="InterPro" id="IPR025157">
    <property type="entry name" value="Hemagglutinin_rpt"/>
</dbReference>
<dbReference type="GO" id="GO:0030430">
    <property type="term" value="C:host cell cytoplasm"/>
    <property type="evidence" value="ECO:0007669"/>
    <property type="project" value="UniProtKB-ARBA"/>
</dbReference>
<dbReference type="InterPro" id="IPR012334">
    <property type="entry name" value="Pectin_lyas_fold"/>
</dbReference>
<dbReference type="GO" id="GO:0004521">
    <property type="term" value="F:RNA endonuclease activity"/>
    <property type="evidence" value="ECO:0007669"/>
    <property type="project" value="UniProtKB-ARBA"/>
</dbReference>
<dbReference type="GO" id="GO:0090729">
    <property type="term" value="F:toxin activity"/>
    <property type="evidence" value="ECO:0007669"/>
    <property type="project" value="UniProtKB-KW"/>
</dbReference>
<dbReference type="InterPro" id="IPR008638">
    <property type="entry name" value="FhaB/CdiA-like_TPS"/>
</dbReference>
<dbReference type="Gene3D" id="2.160.20.10">
    <property type="entry name" value="Single-stranded right-handed beta-helix, Pectin lyase-like"/>
    <property type="match status" value="1"/>
</dbReference>
<evidence type="ECO:0000313" key="11">
    <source>
        <dbReference type="Proteomes" id="UP000193749"/>
    </source>
</evidence>
<feature type="region of interest" description="Disordered" evidence="7">
    <location>
        <begin position="2762"/>
        <end position="2783"/>
    </location>
</feature>
<feature type="region of interest" description="Disordered" evidence="7">
    <location>
        <begin position="3766"/>
        <end position="3832"/>
    </location>
</feature>
<dbReference type="SMART" id="SM00912">
    <property type="entry name" value="Haemagg_act"/>
    <property type="match status" value="1"/>
</dbReference>
<gene>
    <name evidence="10" type="ORF">HA50_27215</name>
</gene>
<dbReference type="Proteomes" id="UP000193749">
    <property type="component" value="Unassembled WGS sequence"/>
</dbReference>
<keyword evidence="11" id="KW-1185">Reference proteome</keyword>
<feature type="region of interest" description="Disordered" evidence="7">
    <location>
        <begin position="3003"/>
        <end position="3023"/>
    </location>
</feature>
<dbReference type="InterPro" id="IPR010069">
    <property type="entry name" value="CdiA_FHA1_rpt"/>
</dbReference>
<dbReference type="Pfam" id="PF13332">
    <property type="entry name" value="Fil_haemagg_2"/>
    <property type="match status" value="5"/>
</dbReference>
<evidence type="ECO:0000256" key="4">
    <source>
        <dbReference type="ARBA" id="ARBA00022913"/>
    </source>
</evidence>
<accession>A0A1X1EMW1</accession>
<keyword evidence="3 8" id="KW-0732">Signal</keyword>
<feature type="compositionally biased region" description="Gly residues" evidence="7">
    <location>
        <begin position="3785"/>
        <end position="3796"/>
    </location>
</feature>
<keyword evidence="5" id="KW-0843">Virulence</keyword>
<dbReference type="InterPro" id="IPR006914">
    <property type="entry name" value="VENN_dom"/>
</dbReference>
<feature type="compositionally biased region" description="Basic and acidic residues" evidence="7">
    <location>
        <begin position="3812"/>
        <end position="3828"/>
    </location>
</feature>
<dbReference type="OrthoDB" id="2664633at2"/>